<accession>A0ABT7YJG9</accession>
<evidence type="ECO:0000313" key="2">
    <source>
        <dbReference type="EMBL" id="MDN3238748.1"/>
    </source>
</evidence>
<feature type="transmembrane region" description="Helical" evidence="1">
    <location>
        <begin position="112"/>
        <end position="136"/>
    </location>
</feature>
<organism evidence="2 3">
    <name type="scientific">Glycomyces tritici</name>
    <dbReference type="NCBI Taxonomy" id="2665176"/>
    <lineage>
        <taxon>Bacteria</taxon>
        <taxon>Bacillati</taxon>
        <taxon>Actinomycetota</taxon>
        <taxon>Actinomycetes</taxon>
        <taxon>Glycomycetales</taxon>
        <taxon>Glycomycetaceae</taxon>
        <taxon>Glycomyces</taxon>
    </lineage>
</organism>
<evidence type="ECO:0000256" key="1">
    <source>
        <dbReference type="SAM" id="Phobius"/>
    </source>
</evidence>
<feature type="transmembrane region" description="Helical" evidence="1">
    <location>
        <begin position="142"/>
        <end position="161"/>
    </location>
</feature>
<reference evidence="2" key="1">
    <citation type="submission" date="2023-06" db="EMBL/GenBank/DDBJ databases">
        <title>Gycomyces niveus sp.nov., a novel actinomycete isolated from soil in Shouguang.</title>
        <authorList>
            <person name="Yang X."/>
            <person name="Zhao J."/>
        </authorList>
    </citation>
    <scope>NUCLEOTIDE SEQUENCE</scope>
    <source>
        <strain evidence="2">NEAU C2</strain>
    </source>
</reference>
<dbReference type="EMBL" id="JAUEMJ010000001">
    <property type="protein sequence ID" value="MDN3238748.1"/>
    <property type="molecule type" value="Genomic_DNA"/>
</dbReference>
<keyword evidence="1" id="KW-1133">Transmembrane helix</keyword>
<comment type="caution">
    <text evidence="2">The sequence shown here is derived from an EMBL/GenBank/DDBJ whole genome shotgun (WGS) entry which is preliminary data.</text>
</comment>
<keyword evidence="1" id="KW-0812">Transmembrane</keyword>
<keyword evidence="3" id="KW-1185">Reference proteome</keyword>
<evidence type="ECO:0000313" key="3">
    <source>
        <dbReference type="Proteomes" id="UP001171902"/>
    </source>
</evidence>
<dbReference type="RefSeq" id="WP_289954870.1">
    <property type="nucleotide sequence ID" value="NZ_JAUEMJ010000001.1"/>
</dbReference>
<protein>
    <submittedName>
        <fullName evidence="2">Uncharacterized protein</fullName>
    </submittedName>
</protein>
<dbReference type="Proteomes" id="UP001171902">
    <property type="component" value="Unassembled WGS sequence"/>
</dbReference>
<feature type="transmembrane region" description="Helical" evidence="1">
    <location>
        <begin position="20"/>
        <end position="40"/>
    </location>
</feature>
<name>A0ABT7YJG9_9ACTN</name>
<sequence>MTMGETLFDAGSQMSPYFNGVIKSCALAIMPPAIAFSLGVQTLATSIYMNQCNPGDLTKAAGAWLTLAERNMDAVEALRAEVESVNDENWCGEDAGGFKQKSEDFMQQLTELAVNACLVASALLVMAALLAAYWVFLLTVTIVMNAFLVAYLAALATGIGAPAAAGIRASATAVAATMAGFAKTAEAGISTAGHTCAALMGAFTAFTWVFQKANGNPASPLDAAGASIANMIEGFGTFFARKFTMTPAGRHANTGYWQHGVQSVTNIFPTYQGGNFFDSESWNGGYDGGGAGLGVADGLANTAQSQDWWPSNPTEVEWS</sequence>
<gene>
    <name evidence="2" type="ORF">QWI33_03335</name>
</gene>
<keyword evidence="1" id="KW-0472">Membrane</keyword>
<proteinExistence type="predicted"/>